<keyword evidence="7" id="KW-0067">ATP-binding</keyword>
<feature type="binding site" evidence="7">
    <location>
        <position position="206"/>
    </location>
    <ligand>
        <name>UDP-N-acetyl-alpha-D-muramoyl-L-alanyl-D-glutamate</name>
        <dbReference type="ChEBI" id="CHEBI:83900"/>
    </ligand>
</feature>
<feature type="short sequence motif" description="Meso-diaminopimelate recognition motif" evidence="7">
    <location>
        <begin position="421"/>
        <end position="424"/>
    </location>
</feature>
<dbReference type="InterPro" id="IPR036615">
    <property type="entry name" value="Mur_ligase_C_dom_sf"/>
</dbReference>
<keyword evidence="3 7" id="KW-0133">Cell shape</keyword>
<keyword evidence="7 12" id="KW-0436">Ligase</keyword>
<evidence type="ECO:0000313" key="12">
    <source>
        <dbReference type="EMBL" id="SBW25829.1"/>
    </source>
</evidence>
<dbReference type="Gene3D" id="3.90.190.20">
    <property type="entry name" value="Mur ligase, C-terminal domain"/>
    <property type="match status" value="1"/>
</dbReference>
<dbReference type="Gene3D" id="3.40.1190.10">
    <property type="entry name" value="Mur-like, catalytic domain"/>
    <property type="match status" value="1"/>
</dbReference>
<feature type="modified residue" description="N6-carboxylysine" evidence="7">
    <location>
        <position position="238"/>
    </location>
</feature>
<keyword evidence="5 7" id="KW-0131">Cell cycle</keyword>
<comment type="PTM">
    <text evidence="7">Carboxylation is probably crucial for Mg(2+) binding and, consequently, for the gamma-phosphate positioning of ATP.</text>
</comment>
<evidence type="ECO:0000259" key="9">
    <source>
        <dbReference type="Pfam" id="PF01225"/>
    </source>
</evidence>
<feature type="binding site" evidence="7">
    <location>
        <begin position="421"/>
        <end position="424"/>
    </location>
    <ligand>
        <name>meso-2,6-diaminopimelate</name>
        <dbReference type="ChEBI" id="CHEBI:57791"/>
    </ligand>
</feature>
<keyword evidence="2 7" id="KW-0132">Cell division</keyword>
<dbReference type="GO" id="GO:0000287">
    <property type="term" value="F:magnesium ion binding"/>
    <property type="evidence" value="ECO:0007669"/>
    <property type="project" value="UniProtKB-UniRule"/>
</dbReference>
<evidence type="ECO:0000313" key="13">
    <source>
        <dbReference type="Proteomes" id="UP000199013"/>
    </source>
</evidence>
<dbReference type="Pfam" id="PF02875">
    <property type="entry name" value="Mur_ligase_C"/>
    <property type="match status" value="1"/>
</dbReference>
<dbReference type="InterPro" id="IPR036565">
    <property type="entry name" value="Mur-like_cat_sf"/>
</dbReference>
<evidence type="ECO:0000256" key="8">
    <source>
        <dbReference type="RuleBase" id="RU004135"/>
    </source>
</evidence>
<gene>
    <name evidence="7 12" type="primary">murE</name>
    <name evidence="12" type="ORF">FDG2_4694</name>
</gene>
<name>A0A1C3P7P6_9ACTN</name>
<reference evidence="13" key="1">
    <citation type="submission" date="2016-02" db="EMBL/GenBank/DDBJ databases">
        <authorList>
            <person name="Wibberg D."/>
        </authorList>
    </citation>
    <scope>NUCLEOTIDE SEQUENCE [LARGE SCALE GENOMIC DNA]</scope>
</reference>
<feature type="domain" description="Mur ligase N-terminal catalytic" evidence="9">
    <location>
        <begin position="34"/>
        <end position="83"/>
    </location>
</feature>
<accession>A0A1C3P7P6</accession>
<dbReference type="EMBL" id="FLUV01001963">
    <property type="protein sequence ID" value="SBW25829.1"/>
    <property type="molecule type" value="Genomic_DNA"/>
</dbReference>
<organism evidence="12 13">
    <name type="scientific">Candidatus Protofrankia californiensis</name>
    <dbReference type="NCBI Taxonomy" id="1839754"/>
    <lineage>
        <taxon>Bacteria</taxon>
        <taxon>Bacillati</taxon>
        <taxon>Actinomycetota</taxon>
        <taxon>Actinomycetes</taxon>
        <taxon>Frankiales</taxon>
        <taxon>Frankiaceae</taxon>
        <taxon>Protofrankia</taxon>
    </lineage>
</organism>
<feature type="binding site" evidence="7">
    <location>
        <position position="198"/>
    </location>
    <ligand>
        <name>UDP-N-acetyl-alpha-D-muramoyl-L-alanyl-D-glutamate</name>
        <dbReference type="ChEBI" id="CHEBI:83900"/>
    </ligand>
</feature>
<evidence type="ECO:0000256" key="3">
    <source>
        <dbReference type="ARBA" id="ARBA00022960"/>
    </source>
</evidence>
<keyword evidence="6 7" id="KW-0961">Cell wall biogenesis/degradation</keyword>
<dbReference type="GO" id="GO:0071555">
    <property type="term" value="P:cell wall organization"/>
    <property type="evidence" value="ECO:0007669"/>
    <property type="project" value="UniProtKB-KW"/>
</dbReference>
<comment type="function">
    <text evidence="7">Catalyzes the addition of meso-diaminopimelic acid to the nucleotide precursor UDP-N-acetylmuramoyl-L-alanyl-D-glutamate (UMAG) in the biosynthesis of bacterial cell-wall peptidoglycan.</text>
</comment>
<dbReference type="SUPFAM" id="SSF63418">
    <property type="entry name" value="MurE/MurF N-terminal domain"/>
    <property type="match status" value="1"/>
</dbReference>
<evidence type="ECO:0000256" key="2">
    <source>
        <dbReference type="ARBA" id="ARBA00022618"/>
    </source>
</evidence>
<dbReference type="GO" id="GO:0005524">
    <property type="term" value="F:ATP binding"/>
    <property type="evidence" value="ECO:0007669"/>
    <property type="project" value="UniProtKB-UniRule"/>
</dbReference>
<dbReference type="Proteomes" id="UP000199013">
    <property type="component" value="Unassembled WGS sequence"/>
</dbReference>
<keyword evidence="7" id="KW-0963">Cytoplasm</keyword>
<dbReference type="NCBIfam" id="TIGR01085">
    <property type="entry name" value="murE"/>
    <property type="match status" value="1"/>
</dbReference>
<dbReference type="InterPro" id="IPR000713">
    <property type="entry name" value="Mur_ligase_N"/>
</dbReference>
<dbReference type="GO" id="GO:0005737">
    <property type="term" value="C:cytoplasm"/>
    <property type="evidence" value="ECO:0007669"/>
    <property type="project" value="UniProtKB-SubCell"/>
</dbReference>
<dbReference type="InterPro" id="IPR035911">
    <property type="entry name" value="MurE/MurF_N"/>
</dbReference>
<proteinExistence type="inferred from homology"/>
<dbReference type="Pfam" id="PF01225">
    <property type="entry name" value="Mur_ligase"/>
    <property type="match status" value="1"/>
</dbReference>
<evidence type="ECO:0000259" key="11">
    <source>
        <dbReference type="Pfam" id="PF08245"/>
    </source>
</evidence>
<comment type="subcellular location">
    <subcellularLocation>
        <location evidence="7 8">Cytoplasm</location>
    </subcellularLocation>
</comment>
<feature type="domain" description="Mur ligase central" evidence="11">
    <location>
        <begin position="127"/>
        <end position="325"/>
    </location>
</feature>
<dbReference type="NCBIfam" id="NF001124">
    <property type="entry name" value="PRK00139.1-2"/>
    <property type="match status" value="1"/>
</dbReference>
<dbReference type="AlphaFoldDB" id="A0A1C3P7P6"/>
<dbReference type="GO" id="GO:0009252">
    <property type="term" value="P:peptidoglycan biosynthetic process"/>
    <property type="evidence" value="ECO:0007669"/>
    <property type="project" value="UniProtKB-UniRule"/>
</dbReference>
<feature type="binding site" evidence="7">
    <location>
        <position position="481"/>
    </location>
    <ligand>
        <name>meso-2,6-diaminopimelate</name>
        <dbReference type="ChEBI" id="CHEBI:57791"/>
    </ligand>
</feature>
<comment type="catalytic activity">
    <reaction evidence="7">
        <text>UDP-N-acetyl-alpha-D-muramoyl-L-alanyl-D-glutamate + meso-2,6-diaminopimelate + ATP = UDP-N-acetyl-alpha-D-muramoyl-L-alanyl-gamma-D-glutamyl-meso-2,6-diaminopimelate + ADP + phosphate + H(+)</text>
        <dbReference type="Rhea" id="RHEA:23676"/>
        <dbReference type="ChEBI" id="CHEBI:15378"/>
        <dbReference type="ChEBI" id="CHEBI:30616"/>
        <dbReference type="ChEBI" id="CHEBI:43474"/>
        <dbReference type="ChEBI" id="CHEBI:57791"/>
        <dbReference type="ChEBI" id="CHEBI:83900"/>
        <dbReference type="ChEBI" id="CHEBI:83905"/>
        <dbReference type="ChEBI" id="CHEBI:456216"/>
        <dbReference type="EC" id="6.3.2.13"/>
    </reaction>
</comment>
<evidence type="ECO:0000259" key="10">
    <source>
        <dbReference type="Pfam" id="PF02875"/>
    </source>
</evidence>
<dbReference type="GO" id="GO:0051301">
    <property type="term" value="P:cell division"/>
    <property type="evidence" value="ECO:0007669"/>
    <property type="project" value="UniProtKB-KW"/>
</dbReference>
<dbReference type="GO" id="GO:0008765">
    <property type="term" value="F:UDP-N-acetylmuramoylalanyl-D-glutamate-2,6-diaminopimelate ligase activity"/>
    <property type="evidence" value="ECO:0007669"/>
    <property type="project" value="UniProtKB-UniRule"/>
</dbReference>
<comment type="caution">
    <text evidence="7">Lacks conserved residue(s) required for the propagation of feature annotation.</text>
</comment>
<evidence type="ECO:0000256" key="5">
    <source>
        <dbReference type="ARBA" id="ARBA00023306"/>
    </source>
</evidence>
<evidence type="ECO:0000256" key="4">
    <source>
        <dbReference type="ARBA" id="ARBA00022984"/>
    </source>
</evidence>
<feature type="binding site" evidence="7">
    <location>
        <position position="477"/>
    </location>
    <ligand>
        <name>meso-2,6-diaminopimelate</name>
        <dbReference type="ChEBI" id="CHEBI:57791"/>
    </ligand>
</feature>
<protein>
    <recommendedName>
        <fullName evidence="7">UDP-N-acetylmuramoyl-L-alanyl-D-glutamate--2,6-diaminopimelate ligase</fullName>
        <ecNumber evidence="7">6.3.2.13</ecNumber>
    </recommendedName>
    <alternativeName>
        <fullName evidence="7">Meso-A2pm-adding enzyme</fullName>
    </alternativeName>
    <alternativeName>
        <fullName evidence="7">Meso-diaminopimelate-adding enzyme</fullName>
    </alternativeName>
    <alternativeName>
        <fullName evidence="7">UDP-MurNAc-L-Ala-D-Glu:meso-diaminopimelate ligase</fullName>
    </alternativeName>
    <alternativeName>
        <fullName evidence="7">UDP-MurNAc-tripeptide synthetase</fullName>
    </alternativeName>
    <alternativeName>
        <fullName evidence="7">UDP-N-acetylmuramyl-tripeptide synthetase</fullName>
    </alternativeName>
</protein>
<keyword evidence="4 7" id="KW-0573">Peptidoglycan synthesis</keyword>
<comment type="cofactor">
    <cofactor evidence="7">
        <name>Mg(2+)</name>
        <dbReference type="ChEBI" id="CHEBI:18420"/>
    </cofactor>
</comment>
<dbReference type="Pfam" id="PF08245">
    <property type="entry name" value="Mur_ligase_M"/>
    <property type="match status" value="1"/>
</dbReference>
<evidence type="ECO:0000256" key="6">
    <source>
        <dbReference type="ARBA" id="ARBA00023316"/>
    </source>
</evidence>
<keyword evidence="7" id="KW-0460">Magnesium</keyword>
<dbReference type="EC" id="6.3.2.13" evidence="7"/>
<dbReference type="GO" id="GO:0008360">
    <property type="term" value="P:regulation of cell shape"/>
    <property type="evidence" value="ECO:0007669"/>
    <property type="project" value="UniProtKB-KW"/>
</dbReference>
<feature type="binding site" evidence="7">
    <location>
        <position position="397"/>
    </location>
    <ligand>
        <name>meso-2,6-diaminopimelate</name>
        <dbReference type="ChEBI" id="CHEBI:57791"/>
    </ligand>
</feature>
<dbReference type="NCBIfam" id="NF001126">
    <property type="entry name" value="PRK00139.1-4"/>
    <property type="match status" value="1"/>
</dbReference>
<dbReference type="InterPro" id="IPR013221">
    <property type="entry name" value="Mur_ligase_cen"/>
</dbReference>
<dbReference type="UniPathway" id="UPA00219"/>
<feature type="binding site" evidence="7">
    <location>
        <begin position="171"/>
        <end position="172"/>
    </location>
    <ligand>
        <name>UDP-N-acetyl-alpha-D-muramoyl-L-alanyl-D-glutamate</name>
        <dbReference type="ChEBI" id="CHEBI:83900"/>
    </ligand>
</feature>
<dbReference type="HAMAP" id="MF_00208">
    <property type="entry name" value="MurE"/>
    <property type="match status" value="1"/>
</dbReference>
<dbReference type="InterPro" id="IPR005761">
    <property type="entry name" value="UDP-N-AcMur-Glu-dNH2Pim_ligase"/>
</dbReference>
<evidence type="ECO:0000256" key="1">
    <source>
        <dbReference type="ARBA" id="ARBA00005898"/>
    </source>
</evidence>
<keyword evidence="13" id="KW-1185">Reference proteome</keyword>
<dbReference type="PANTHER" id="PTHR23135">
    <property type="entry name" value="MUR LIGASE FAMILY MEMBER"/>
    <property type="match status" value="1"/>
</dbReference>
<keyword evidence="7" id="KW-0547">Nucleotide-binding</keyword>
<dbReference type="PANTHER" id="PTHR23135:SF4">
    <property type="entry name" value="UDP-N-ACETYLMURAMOYL-L-ALANYL-D-GLUTAMATE--2,6-DIAMINOPIMELATE LIGASE MURE HOMOLOG, CHLOROPLASTIC"/>
    <property type="match status" value="1"/>
</dbReference>
<dbReference type="SUPFAM" id="SSF53244">
    <property type="entry name" value="MurD-like peptide ligases, peptide-binding domain"/>
    <property type="match status" value="1"/>
</dbReference>
<dbReference type="Gene3D" id="3.40.1390.10">
    <property type="entry name" value="MurE/MurF, N-terminal domain"/>
    <property type="match status" value="1"/>
</dbReference>
<feature type="binding site" evidence="7">
    <location>
        <position position="41"/>
    </location>
    <ligand>
        <name>UDP-N-acetyl-alpha-D-muramoyl-L-alanyl-D-glutamate</name>
        <dbReference type="ChEBI" id="CHEBI:83900"/>
    </ligand>
</feature>
<dbReference type="InterPro" id="IPR004101">
    <property type="entry name" value="Mur_ligase_C"/>
</dbReference>
<feature type="binding site" evidence="7">
    <location>
        <begin position="129"/>
        <end position="135"/>
    </location>
    <ligand>
        <name>ATP</name>
        <dbReference type="ChEBI" id="CHEBI:30616"/>
    </ligand>
</feature>
<comment type="pathway">
    <text evidence="7 8">Cell wall biogenesis; peptidoglycan biosynthesis.</text>
</comment>
<dbReference type="SUPFAM" id="SSF53623">
    <property type="entry name" value="MurD-like peptide ligases, catalytic domain"/>
    <property type="match status" value="1"/>
</dbReference>
<sequence>MLRPVAPLARALTELTAGYHGLAVTGGSGEGVVVRGITHDSRAVRPGDLYAALPGAHVHGAAFVEQAVTAGAVAVLTDRAGAERVAAATTAGGGVPVLLAADPRASLGPIASRVYGAPSAALKVLGVTGTNGKTTVAYLLEAGLRAAGHTTGLVGTVQTRLAGAAIPSVRTTPEATDLQALLAVMVERGVTAAAMEVSSHAIALHRVGGIRFAGAAFTNLSQDHLDFHPSMEDYFAAKAALFTPERTGVSVIDTDTLWGCRLAAAVPDAITCGMDADAHWRAVDVAAGPTGTTFGALGPHGQDVRVRIALPGAFNVGNALVALALLVATGVPAQVAAAGLASLPGVPGRMERVDAGQPFLGLVDYAHTPDAVETLLRTVRPLVAGRVIVVLGCGGDRDRGKRPLMGAAAAAGADLSIFTSDNPRSEDPEVIIAQMCTGVRTLPVGARGGVMVEPDRAAAIRLAVSFARPEDAVVLAGKGHETGQEHGGTVTPFDDRDVLRVELAGRRPASWQSPA</sequence>
<comment type="similarity">
    <text evidence="1 7">Belongs to the MurCDEF family. MurE subfamily.</text>
</comment>
<feature type="domain" description="Mur ligase C-terminal" evidence="10">
    <location>
        <begin position="348"/>
        <end position="479"/>
    </location>
</feature>
<evidence type="ECO:0000256" key="7">
    <source>
        <dbReference type="HAMAP-Rule" id="MF_00208"/>
    </source>
</evidence>